<evidence type="ECO:0000256" key="1">
    <source>
        <dbReference type="SAM" id="Phobius"/>
    </source>
</evidence>
<organism evidence="2 3">
    <name type="scientific">Neisseria lactamica</name>
    <dbReference type="NCBI Taxonomy" id="486"/>
    <lineage>
        <taxon>Bacteria</taxon>
        <taxon>Pseudomonadati</taxon>
        <taxon>Pseudomonadota</taxon>
        <taxon>Betaproteobacteria</taxon>
        <taxon>Neisseriales</taxon>
        <taxon>Neisseriaceae</taxon>
        <taxon>Neisseria</taxon>
    </lineage>
</organism>
<evidence type="ECO:0000313" key="3">
    <source>
        <dbReference type="Proteomes" id="UP000191249"/>
    </source>
</evidence>
<protein>
    <recommendedName>
        <fullName evidence="4">Inner membrane protein</fullName>
    </recommendedName>
</protein>
<evidence type="ECO:0008006" key="4">
    <source>
        <dbReference type="Google" id="ProtNLM"/>
    </source>
</evidence>
<keyword evidence="1" id="KW-1133">Transmembrane helix</keyword>
<feature type="transmembrane region" description="Helical" evidence="1">
    <location>
        <begin position="180"/>
        <end position="201"/>
    </location>
</feature>
<keyword evidence="1" id="KW-0812">Transmembrane</keyword>
<dbReference type="AlphaFoldDB" id="A0AAU8VIC5"/>
<dbReference type="Proteomes" id="UP000191249">
    <property type="component" value="Chromosome"/>
</dbReference>
<sequence length="206" mass="23384">MQPFFQTAFEKQGVSVKYSGLNLNQDKATKPQTVQIVRQGEATPYWFKFNPLYYRWVWFAAISCLLLSAVFIAPYLTAFHEQEKTFEYAELTVTAPNRSGRAIKLDAEGRQYRLSCYGFDDLCAQGNIGRTIRAEQLRTVLSDTVGNGFLNGVLLEYRNSGGIHTNKDFSFPENRLIEVLAQPAVFSLKPGILLLLAAIFLRLKRK</sequence>
<evidence type="ECO:0000313" key="2">
    <source>
        <dbReference type="EMBL" id="ARB05196.1"/>
    </source>
</evidence>
<proteinExistence type="predicted"/>
<dbReference type="EMBL" id="CP019894">
    <property type="protein sequence ID" value="ARB05196.1"/>
    <property type="molecule type" value="Genomic_DNA"/>
</dbReference>
<gene>
    <name evidence="2" type="ORF">B2G52_10230</name>
</gene>
<accession>A0AAU8VIC5</accession>
<name>A0AAU8VIC5_NEILA</name>
<keyword evidence="1" id="KW-0472">Membrane</keyword>
<feature type="transmembrane region" description="Helical" evidence="1">
    <location>
        <begin position="56"/>
        <end position="76"/>
    </location>
</feature>
<reference evidence="2 3" key="1">
    <citation type="submission" date="2017-03" db="EMBL/GenBank/DDBJ databases">
        <title>N. lactamica Y92-1009 whole genome sequence.</title>
        <authorList>
            <person name="Pandey A.K."/>
            <person name="Read R.C."/>
        </authorList>
    </citation>
    <scope>NUCLEOTIDE SEQUENCE [LARGE SCALE GENOMIC DNA]</scope>
    <source>
        <strain evidence="2 3">Y92-1009</strain>
    </source>
</reference>